<evidence type="ECO:0000313" key="6">
    <source>
        <dbReference type="Proteomes" id="UP000001625"/>
    </source>
</evidence>
<name>D5CN40_SIDLE</name>
<evidence type="ECO:0000313" key="5">
    <source>
        <dbReference type="EMBL" id="ADE12737.1"/>
    </source>
</evidence>
<dbReference type="KEGG" id="slt:Slit_2512"/>
<keyword evidence="1" id="KW-0472">Membrane</keyword>
<dbReference type="InterPro" id="IPR003593">
    <property type="entry name" value="AAA+_ATPase"/>
</dbReference>
<dbReference type="PANTHER" id="PTHR43038:SF3">
    <property type="entry name" value="ABC TRANSPORTER G FAMILY MEMBER 20 ISOFORM X1"/>
    <property type="match status" value="1"/>
</dbReference>
<dbReference type="PROSITE" id="PS00211">
    <property type="entry name" value="ABC_TRANSPORTER_1"/>
    <property type="match status" value="1"/>
</dbReference>
<dbReference type="EMBL" id="CP001965">
    <property type="protein sequence ID" value="ADE12737.1"/>
    <property type="molecule type" value="Genomic_DNA"/>
</dbReference>
<keyword evidence="2" id="KW-0547">Nucleotide-binding</keyword>
<sequence length="615" mass="66582">MNAANHDTAPPTPASPDSRVALVVKQLSKSFLIGKRRIQALQDVSFSVRHGVVTGLVGPDAAGKTTLMRLAAGLLVPDSGAISVLGMDAATQSLAVQGSIGYMPQRFGLYEDLTVQENLDLYADLQGVPETARAERYRELMHMAGLAPFARRLAGQLSGGMKQKLGLACALVRQPQLLLLDEPTVGVDPLSRRELWDIVYRLVREQGTSVLLTTAYLDEAERCDDVVLLHEGRLLDQGAPAVLRETMRGHTYRVTVAGMDKRVLQNRIAQAPGVMDALIQGDHVRVVMESDTPVDFAALCPAAVGIESAAVAPRFEDSFVALIKRKVRGDEGSPVHDNKVLPAHVTLTDTSPPPAGEREQDRFAKPVIEVSNLQRTFGSFYAVNNISFTVQRGEVFGLLGANGAGKSTTFRMLCGLLPPSSGTLRVAGADLRHAAAAARARIGYMSQKFSLYGNLSVAENLQFFSSAYDLTGTRRKQRIDWALQEFELSAMADVTSGDLSLGYKQRLALACALMHEPEILFLDEPTSGVDPLARREFWSRINALAGQGVTIMVTTHFMEEAEYCDRLAIMAAGEILTMGTPGSIKAQARNAAQPEPTMEDAFVGLIMAHEKREAA</sequence>
<evidence type="ECO:0000256" key="2">
    <source>
        <dbReference type="ARBA" id="ARBA00022741"/>
    </source>
</evidence>
<keyword evidence="6" id="KW-1185">Reference proteome</keyword>
<keyword evidence="1" id="KW-1003">Cell membrane</keyword>
<dbReference type="InterPro" id="IPR017871">
    <property type="entry name" value="ABC_transporter-like_CS"/>
</dbReference>
<evidence type="ECO:0000259" key="4">
    <source>
        <dbReference type="PROSITE" id="PS50893"/>
    </source>
</evidence>
<dbReference type="GO" id="GO:0016887">
    <property type="term" value="F:ATP hydrolysis activity"/>
    <property type="evidence" value="ECO:0007669"/>
    <property type="project" value="InterPro"/>
</dbReference>
<reference evidence="5 6" key="1">
    <citation type="submission" date="2010-03" db="EMBL/GenBank/DDBJ databases">
        <title>Complete sequence of Sideroxydans lithotrophicus ES-1.</title>
        <authorList>
            <consortium name="US DOE Joint Genome Institute"/>
            <person name="Lucas S."/>
            <person name="Copeland A."/>
            <person name="Lapidus A."/>
            <person name="Cheng J.-F."/>
            <person name="Bruce D."/>
            <person name="Goodwin L."/>
            <person name="Pitluck S."/>
            <person name="Munk A.C."/>
            <person name="Detter J.C."/>
            <person name="Han C."/>
            <person name="Tapia R."/>
            <person name="Larimer F."/>
            <person name="Land M."/>
            <person name="Hauser L."/>
            <person name="Kyrpides N."/>
            <person name="Ivanova N."/>
            <person name="Emerson D."/>
            <person name="Woyke T."/>
        </authorList>
    </citation>
    <scope>NUCLEOTIDE SEQUENCE [LARGE SCALE GENOMIC DNA]</scope>
    <source>
        <strain evidence="5 6">ES-1</strain>
    </source>
</reference>
<dbReference type="AlphaFoldDB" id="D5CN40"/>
<accession>D5CN40</accession>
<feature type="domain" description="ABC transporter" evidence="4">
    <location>
        <begin position="22"/>
        <end position="256"/>
    </location>
</feature>
<dbReference type="eggNOG" id="COG1131">
    <property type="taxonomic scope" value="Bacteria"/>
</dbReference>
<proteinExistence type="predicted"/>
<dbReference type="InterPro" id="IPR003439">
    <property type="entry name" value="ABC_transporter-like_ATP-bd"/>
</dbReference>
<dbReference type="InterPro" id="IPR027417">
    <property type="entry name" value="P-loop_NTPase"/>
</dbReference>
<gene>
    <name evidence="5" type="ordered locus">Slit_2512</name>
</gene>
<evidence type="ECO:0000256" key="1">
    <source>
        <dbReference type="ARBA" id="ARBA00022475"/>
    </source>
</evidence>
<dbReference type="PROSITE" id="PS50893">
    <property type="entry name" value="ABC_TRANSPORTER_2"/>
    <property type="match status" value="2"/>
</dbReference>
<dbReference type="SUPFAM" id="SSF52540">
    <property type="entry name" value="P-loop containing nucleoside triphosphate hydrolases"/>
    <property type="match status" value="2"/>
</dbReference>
<dbReference type="RefSeq" id="WP_013030635.1">
    <property type="nucleotide sequence ID" value="NC_013959.1"/>
</dbReference>
<dbReference type="Proteomes" id="UP000001625">
    <property type="component" value="Chromosome"/>
</dbReference>
<dbReference type="PANTHER" id="PTHR43038">
    <property type="entry name" value="ATP-BINDING CASSETTE, SUB-FAMILY H, MEMBER 1"/>
    <property type="match status" value="1"/>
</dbReference>
<protein>
    <submittedName>
        <fullName evidence="5">ABC transporter related protein</fullName>
    </submittedName>
</protein>
<dbReference type="Gene3D" id="3.40.50.300">
    <property type="entry name" value="P-loop containing nucleotide triphosphate hydrolases"/>
    <property type="match status" value="2"/>
</dbReference>
<dbReference type="CDD" id="cd03230">
    <property type="entry name" value="ABC_DR_subfamily_A"/>
    <property type="match status" value="2"/>
</dbReference>
<dbReference type="HOGENOM" id="CLU_000604_83_0_4"/>
<dbReference type="STRING" id="580332.Slit_2512"/>
<keyword evidence="3" id="KW-0067">ATP-binding</keyword>
<dbReference type="Pfam" id="PF00005">
    <property type="entry name" value="ABC_tran"/>
    <property type="match status" value="2"/>
</dbReference>
<organism evidence="5 6">
    <name type="scientific">Sideroxydans lithotrophicus (strain ES-1)</name>
    <dbReference type="NCBI Taxonomy" id="580332"/>
    <lineage>
        <taxon>Bacteria</taxon>
        <taxon>Pseudomonadati</taxon>
        <taxon>Pseudomonadota</taxon>
        <taxon>Betaproteobacteria</taxon>
        <taxon>Nitrosomonadales</taxon>
        <taxon>Gallionellaceae</taxon>
        <taxon>Sideroxydans</taxon>
    </lineage>
</organism>
<dbReference type="SMART" id="SM00382">
    <property type="entry name" value="AAA"/>
    <property type="match status" value="2"/>
</dbReference>
<dbReference type="GO" id="GO:0005524">
    <property type="term" value="F:ATP binding"/>
    <property type="evidence" value="ECO:0007669"/>
    <property type="project" value="UniProtKB-KW"/>
</dbReference>
<feature type="domain" description="ABC transporter" evidence="4">
    <location>
        <begin position="368"/>
        <end position="597"/>
    </location>
</feature>
<evidence type="ECO:0000256" key="3">
    <source>
        <dbReference type="ARBA" id="ARBA00022840"/>
    </source>
</evidence>